<gene>
    <name evidence="9" type="ORF">ECRASSUSDP1_LOCUS21163</name>
</gene>
<evidence type="ECO:0000256" key="6">
    <source>
        <dbReference type="ARBA" id="ARBA00023136"/>
    </source>
</evidence>
<dbReference type="GO" id="GO:0015031">
    <property type="term" value="P:protein transport"/>
    <property type="evidence" value="ECO:0007669"/>
    <property type="project" value="UniProtKB-KW"/>
</dbReference>
<keyword evidence="3 8" id="KW-0812">Transmembrane</keyword>
<comment type="function">
    <text evidence="8">May be involved in fusion of retrograde transport vesicles derived from an endocytic compartment with the Golgi complex.</text>
</comment>
<dbReference type="GO" id="GO:0016020">
    <property type="term" value="C:membrane"/>
    <property type="evidence" value="ECO:0007669"/>
    <property type="project" value="UniProtKB-SubCell"/>
</dbReference>
<sequence length="243" mass="27027">MLDEFDEYAIGNTKTATDAGYFEDGSSQRSNTSWLGSMISSKEESGLLDDEIEGQSLMGNRQTQANTSEESGIMSYIPSINTSFFEDNKYVKSLKGYSNWKIAVVLWMLGLVMLFFAMCELPFIAIFPKSFIRNLSLGSTLIYSGMAFYMGPYEYFISIFGSQTIVLTLGSYLVCTCIAFYCVIFGVGYFSAIFLSVVQIGSMVWLLIKLFPVFTSGATGKMNEAIVKTGAQFMYEKAKETLV</sequence>
<feature type="transmembrane region" description="Helical" evidence="8">
    <location>
        <begin position="165"/>
        <end position="187"/>
    </location>
</feature>
<comment type="subcellular location">
    <subcellularLocation>
        <location evidence="1 8">Membrane</location>
        <topology evidence="1 8">Multi-pass membrane protein</topology>
    </subcellularLocation>
</comment>
<protein>
    <recommendedName>
        <fullName evidence="8">Vesicle transport protein</fullName>
    </recommendedName>
</protein>
<feature type="transmembrane region" description="Helical" evidence="8">
    <location>
        <begin position="193"/>
        <end position="214"/>
    </location>
</feature>
<dbReference type="EMBL" id="CAMPGE010021606">
    <property type="protein sequence ID" value="CAI2379748.1"/>
    <property type="molecule type" value="Genomic_DNA"/>
</dbReference>
<dbReference type="Pfam" id="PF04178">
    <property type="entry name" value="Got1"/>
    <property type="match status" value="1"/>
</dbReference>
<dbReference type="PANTHER" id="PTHR23137:SF36">
    <property type="entry name" value="VESICLE TRANSPORT PROTEIN SFT2C"/>
    <property type="match status" value="1"/>
</dbReference>
<evidence type="ECO:0000256" key="1">
    <source>
        <dbReference type="ARBA" id="ARBA00004141"/>
    </source>
</evidence>
<dbReference type="Proteomes" id="UP001295684">
    <property type="component" value="Unassembled WGS sequence"/>
</dbReference>
<dbReference type="GO" id="GO:0012505">
    <property type="term" value="C:endomembrane system"/>
    <property type="evidence" value="ECO:0007669"/>
    <property type="project" value="UniProtKB-ARBA"/>
</dbReference>
<evidence type="ECO:0000256" key="3">
    <source>
        <dbReference type="ARBA" id="ARBA00022692"/>
    </source>
</evidence>
<proteinExistence type="inferred from homology"/>
<comment type="similarity">
    <text evidence="7 8">Belongs to the SFT2 family.</text>
</comment>
<evidence type="ECO:0000256" key="5">
    <source>
        <dbReference type="ARBA" id="ARBA00022989"/>
    </source>
</evidence>
<evidence type="ECO:0000313" key="9">
    <source>
        <dbReference type="EMBL" id="CAI2379748.1"/>
    </source>
</evidence>
<reference evidence="9" key="1">
    <citation type="submission" date="2023-07" db="EMBL/GenBank/DDBJ databases">
        <authorList>
            <consortium name="AG Swart"/>
            <person name="Singh M."/>
            <person name="Singh A."/>
            <person name="Seah K."/>
            <person name="Emmerich C."/>
        </authorList>
    </citation>
    <scope>NUCLEOTIDE SEQUENCE</scope>
    <source>
        <strain evidence="9">DP1</strain>
    </source>
</reference>
<keyword evidence="10" id="KW-1185">Reference proteome</keyword>
<accession>A0AAD2D511</accession>
<dbReference type="GO" id="GO:0005737">
    <property type="term" value="C:cytoplasm"/>
    <property type="evidence" value="ECO:0007669"/>
    <property type="project" value="UniProtKB-ARBA"/>
</dbReference>
<evidence type="ECO:0000256" key="7">
    <source>
        <dbReference type="ARBA" id="ARBA00025800"/>
    </source>
</evidence>
<keyword evidence="4 8" id="KW-0653">Protein transport</keyword>
<feature type="transmembrane region" description="Helical" evidence="8">
    <location>
        <begin position="131"/>
        <end position="153"/>
    </location>
</feature>
<dbReference type="GO" id="GO:0016192">
    <property type="term" value="P:vesicle-mediated transport"/>
    <property type="evidence" value="ECO:0007669"/>
    <property type="project" value="InterPro"/>
</dbReference>
<keyword evidence="2 8" id="KW-0813">Transport</keyword>
<evidence type="ECO:0000256" key="4">
    <source>
        <dbReference type="ARBA" id="ARBA00022927"/>
    </source>
</evidence>
<organism evidence="9 10">
    <name type="scientific">Euplotes crassus</name>
    <dbReference type="NCBI Taxonomy" id="5936"/>
    <lineage>
        <taxon>Eukaryota</taxon>
        <taxon>Sar</taxon>
        <taxon>Alveolata</taxon>
        <taxon>Ciliophora</taxon>
        <taxon>Intramacronucleata</taxon>
        <taxon>Spirotrichea</taxon>
        <taxon>Hypotrichia</taxon>
        <taxon>Euplotida</taxon>
        <taxon>Euplotidae</taxon>
        <taxon>Moneuplotes</taxon>
    </lineage>
</organism>
<evidence type="ECO:0000256" key="2">
    <source>
        <dbReference type="ARBA" id="ARBA00022448"/>
    </source>
</evidence>
<keyword evidence="5 8" id="KW-1133">Transmembrane helix</keyword>
<keyword evidence="6 8" id="KW-0472">Membrane</keyword>
<dbReference type="InterPro" id="IPR011691">
    <property type="entry name" value="Vesicle_transpt_SFT2"/>
</dbReference>
<feature type="transmembrane region" description="Helical" evidence="8">
    <location>
        <begin position="102"/>
        <end position="125"/>
    </location>
</feature>
<dbReference type="AlphaFoldDB" id="A0AAD2D511"/>
<evidence type="ECO:0000256" key="8">
    <source>
        <dbReference type="RuleBase" id="RU363111"/>
    </source>
</evidence>
<evidence type="ECO:0000313" key="10">
    <source>
        <dbReference type="Proteomes" id="UP001295684"/>
    </source>
</evidence>
<dbReference type="InterPro" id="IPR007305">
    <property type="entry name" value="Vesicle_transpt_Got1/SFT2"/>
</dbReference>
<name>A0AAD2D511_EUPCR</name>
<comment type="caution">
    <text evidence="9">The sequence shown here is derived from an EMBL/GenBank/DDBJ whole genome shotgun (WGS) entry which is preliminary data.</text>
</comment>
<dbReference type="PANTHER" id="PTHR23137">
    <property type="entry name" value="VESICLE TRANSPORT PROTEIN-RELATED"/>
    <property type="match status" value="1"/>
</dbReference>